<keyword evidence="1" id="KW-0472">Membrane</keyword>
<keyword evidence="1" id="KW-0812">Transmembrane</keyword>
<feature type="transmembrane region" description="Helical" evidence="1">
    <location>
        <begin position="244"/>
        <end position="267"/>
    </location>
</feature>
<dbReference type="EMBL" id="HBNS01043798">
    <property type="protein sequence ID" value="CAE4643362.1"/>
    <property type="molecule type" value="Transcribed_RNA"/>
</dbReference>
<protein>
    <submittedName>
        <fullName evidence="2">Uncharacterized protein</fullName>
    </submittedName>
</protein>
<organism evidence="2">
    <name type="scientific">Ditylum brightwellii</name>
    <dbReference type="NCBI Taxonomy" id="49249"/>
    <lineage>
        <taxon>Eukaryota</taxon>
        <taxon>Sar</taxon>
        <taxon>Stramenopiles</taxon>
        <taxon>Ochrophyta</taxon>
        <taxon>Bacillariophyta</taxon>
        <taxon>Mediophyceae</taxon>
        <taxon>Lithodesmiophycidae</taxon>
        <taxon>Lithodesmiales</taxon>
        <taxon>Lithodesmiaceae</taxon>
        <taxon>Ditylum</taxon>
    </lineage>
</organism>
<dbReference type="Gene3D" id="3.30.450.20">
    <property type="entry name" value="PAS domain"/>
    <property type="match status" value="1"/>
</dbReference>
<gene>
    <name evidence="2" type="ORF">DBRI00130_LOCUS34002</name>
</gene>
<name>A0A7S4SEN4_9STRA</name>
<proteinExistence type="predicted"/>
<reference evidence="2" key="1">
    <citation type="submission" date="2021-01" db="EMBL/GenBank/DDBJ databases">
        <authorList>
            <person name="Corre E."/>
            <person name="Pelletier E."/>
            <person name="Niang G."/>
            <person name="Scheremetjew M."/>
            <person name="Finn R."/>
            <person name="Kale V."/>
            <person name="Holt S."/>
            <person name="Cochrane G."/>
            <person name="Meng A."/>
            <person name="Brown T."/>
            <person name="Cohen L."/>
        </authorList>
    </citation>
    <scope>NUCLEOTIDE SEQUENCE</scope>
    <source>
        <strain evidence="2">GSO104</strain>
    </source>
</reference>
<dbReference type="AlphaFoldDB" id="A0A7S4SEN4"/>
<keyword evidence="1" id="KW-1133">Transmembrane helix</keyword>
<sequence length="709" mass="79913">MLGMATIHFFKSSEENGAAKLRPDLCPLGTYGYDARCRSWYHTGKETAVADDVAPLYVTPPYRFASSELVGQSATLPLVDPRNGELVGMALLDFLSAALLVLDKGYLALPGLPILITVRADNFKNDVLVGPNFTLGVDTARVEELVVPNHWNSSSGTDFDEIATAMRDGKKGGRRFKRMSMSGSEEHLYVSYAPVNVMSYRPTNHSDFSRGTVGFDTPVFSLAFLQSLDDIEDLFKVVPEQIKLLIRIFAGVLFAIIVLALMLLVYISARVTTSILLPTIQLLKMIRSMNNTGVDKDFTLLTDKSGSQEVYAVCEMFEMLFKIIRSANVSFFCGDIENAYWVLTDALRVFRRLENERAIGIACNNLGNCMLAMYRFLEETKETQICGLSKNDIISKGTAYFREAIKLGEEAYDVFYEEQGWSGSCLVFMQHLSSRYFNRAIFLLTVKKDHKFSDEAHKLGFRDLSISKCMDVEVADQCLEVGFSVDKSELFDLMLNRIKGVLSLLAMEYEDEWGIEDQIDDALRELKIALKNESSAFFSEFSPAGRMQQLDAEMTTFFRIKNIPEKAAKIGIRMLVEDEYILQDAKLVAVKALVGYIDSSEEERFSSETREAMISFKKSIELYIGEAVMDRHSSTRKIKEMRKDSLSKSSNLMKASMVDSRRSIAVSVQQTSRGDFTVSSSFISLEMAHNFFLTTHYLTVHMFKKMEAF</sequence>
<evidence type="ECO:0000256" key="1">
    <source>
        <dbReference type="SAM" id="Phobius"/>
    </source>
</evidence>
<evidence type="ECO:0000313" key="2">
    <source>
        <dbReference type="EMBL" id="CAE4643362.1"/>
    </source>
</evidence>
<accession>A0A7S4SEN4</accession>